<proteinExistence type="predicted"/>
<dbReference type="AlphaFoldDB" id="A0A6C0CNU2"/>
<evidence type="ECO:0000313" key="2">
    <source>
        <dbReference type="EMBL" id="QHT06476.1"/>
    </source>
</evidence>
<organism evidence="2">
    <name type="scientific">viral metagenome</name>
    <dbReference type="NCBI Taxonomy" id="1070528"/>
    <lineage>
        <taxon>unclassified sequences</taxon>
        <taxon>metagenomes</taxon>
        <taxon>organismal metagenomes</taxon>
    </lineage>
</organism>
<protein>
    <submittedName>
        <fullName evidence="2">Uncharacterized protein</fullName>
    </submittedName>
</protein>
<accession>A0A6C0CNU2</accession>
<keyword evidence="1" id="KW-0812">Transmembrane</keyword>
<keyword evidence="1" id="KW-0472">Membrane</keyword>
<feature type="transmembrane region" description="Helical" evidence="1">
    <location>
        <begin position="32"/>
        <end position="52"/>
    </location>
</feature>
<evidence type="ECO:0000256" key="1">
    <source>
        <dbReference type="SAM" id="Phobius"/>
    </source>
</evidence>
<name>A0A6C0CNU2_9ZZZZ</name>
<keyword evidence="1" id="KW-1133">Transmembrane helix</keyword>
<sequence>MEYPKLTEPGVKYFLSQSLKECKKFKDRNISIIFNLSMGILLIVSISMFLTYKYRGRPSAAELAKKNIEKQEYIVSKLQQIALIKHKNNDDLITDLPLWG</sequence>
<dbReference type="EMBL" id="MN739469">
    <property type="protein sequence ID" value="QHT06476.1"/>
    <property type="molecule type" value="Genomic_DNA"/>
</dbReference>
<reference evidence="2" key="1">
    <citation type="journal article" date="2020" name="Nature">
        <title>Giant virus diversity and host interactions through global metagenomics.</title>
        <authorList>
            <person name="Schulz F."/>
            <person name="Roux S."/>
            <person name="Paez-Espino D."/>
            <person name="Jungbluth S."/>
            <person name="Walsh D.A."/>
            <person name="Denef V.J."/>
            <person name="McMahon K.D."/>
            <person name="Konstantinidis K.T."/>
            <person name="Eloe-Fadrosh E.A."/>
            <person name="Kyrpides N.C."/>
            <person name="Woyke T."/>
        </authorList>
    </citation>
    <scope>NUCLEOTIDE SEQUENCE</scope>
    <source>
        <strain evidence="2">GVMAG-M-3300021425-30</strain>
    </source>
</reference>